<name>A0A1H6A2G6_9BACT</name>
<protein>
    <submittedName>
        <fullName evidence="3">Signal transducer regulating beta-lactamase production, contains metallopeptidase domain</fullName>
    </submittedName>
</protein>
<feature type="domain" description="Peptidase M56" evidence="2">
    <location>
        <begin position="103"/>
        <end position="324"/>
    </location>
</feature>
<dbReference type="Pfam" id="PF05569">
    <property type="entry name" value="Peptidase_M56"/>
    <property type="match status" value="1"/>
</dbReference>
<dbReference type="InterPro" id="IPR008756">
    <property type="entry name" value="Peptidase_M56"/>
</dbReference>
<dbReference type="PANTHER" id="PTHR34978:SF3">
    <property type="entry name" value="SLR0241 PROTEIN"/>
    <property type="match status" value="1"/>
</dbReference>
<feature type="transmembrane region" description="Helical" evidence="1">
    <location>
        <begin position="53"/>
        <end position="76"/>
    </location>
</feature>
<dbReference type="CDD" id="cd07341">
    <property type="entry name" value="M56_BlaR1_MecR1_like"/>
    <property type="match status" value="1"/>
</dbReference>
<organism evidence="3 4">
    <name type="scientific">Bryocella elongata</name>
    <dbReference type="NCBI Taxonomy" id="863522"/>
    <lineage>
        <taxon>Bacteria</taxon>
        <taxon>Pseudomonadati</taxon>
        <taxon>Acidobacteriota</taxon>
        <taxon>Terriglobia</taxon>
        <taxon>Terriglobales</taxon>
        <taxon>Acidobacteriaceae</taxon>
        <taxon>Bryocella</taxon>
    </lineage>
</organism>
<evidence type="ECO:0000313" key="3">
    <source>
        <dbReference type="EMBL" id="SEG42953.1"/>
    </source>
</evidence>
<feature type="transmembrane region" description="Helical" evidence="1">
    <location>
        <begin position="128"/>
        <end position="146"/>
    </location>
</feature>
<keyword evidence="1" id="KW-0812">Transmembrane</keyword>
<dbReference type="RefSeq" id="WP_103933774.1">
    <property type="nucleotide sequence ID" value="NZ_FNVA01000005.1"/>
</dbReference>
<accession>A0A1H6A2G6</accession>
<dbReference type="AlphaFoldDB" id="A0A1H6A2G6"/>
<gene>
    <name evidence="3" type="ORF">SAMN05421819_2889</name>
</gene>
<reference evidence="3 4" key="1">
    <citation type="submission" date="2016-10" db="EMBL/GenBank/DDBJ databases">
        <authorList>
            <person name="de Groot N.N."/>
        </authorList>
    </citation>
    <scope>NUCLEOTIDE SEQUENCE [LARGE SCALE GENOMIC DNA]</scope>
    <source>
        <strain evidence="3 4">DSM 22489</strain>
    </source>
</reference>
<keyword evidence="4" id="KW-1185">Reference proteome</keyword>
<evidence type="ECO:0000256" key="1">
    <source>
        <dbReference type="SAM" id="Phobius"/>
    </source>
</evidence>
<dbReference type="Proteomes" id="UP000236728">
    <property type="component" value="Unassembled WGS sequence"/>
</dbReference>
<dbReference type="PANTHER" id="PTHR34978">
    <property type="entry name" value="POSSIBLE SENSOR-TRANSDUCER PROTEIN BLAR"/>
    <property type="match status" value="1"/>
</dbReference>
<dbReference type="EMBL" id="FNVA01000005">
    <property type="protein sequence ID" value="SEG42953.1"/>
    <property type="molecule type" value="Genomic_DNA"/>
</dbReference>
<proteinExistence type="predicted"/>
<dbReference type="OrthoDB" id="118164at2"/>
<evidence type="ECO:0000259" key="2">
    <source>
        <dbReference type="Pfam" id="PF05569"/>
    </source>
</evidence>
<feature type="transmembrane region" description="Helical" evidence="1">
    <location>
        <begin position="88"/>
        <end position="108"/>
    </location>
</feature>
<sequence>MTLLTAPLGTALPHSSSLIASSLNSVAYSSSRAASVLDSNLLHSSTILHAAPMAAGALIAAAWQGVILVSLVALALRLLPRLSATVRSLIWTAVLALAVLLPLLSFATHTAPTHTAATPHATLHLPETWSFALAALWAAISLFKLVQLARSAWHLAAISRRAVEVDREDLSSLDPNISVLLHEGRRQPRLCISDEVDRPCVAGFLSPRILLPVGLLERVTPLELEQILRHEREHLNRSDDWINLAQKLALALFPLNPALLFIERQLCTERELACDDTVLRETHAAKAYALCLANLAEMSLARKSALLALAAWQKRSELARRVERILLPSVAAMPRRAAATAGALVTMLAIGSAATLAHAPALVSFVPAMPSANTLAANDLQVVPPTQSFASRMSPVTPAATSMAFPVGANTPGMRRAHATSLLMTLPAKRITARPVTVTLGKKPAHHAPVAREIAALDPPHLQQPAEATLVRQVIDPEEGTITSWYVVASYDALGSSQPAAAQPVQQPRRQPHYVPTYAAFATPAGWLVVEM</sequence>
<evidence type="ECO:0000313" key="4">
    <source>
        <dbReference type="Proteomes" id="UP000236728"/>
    </source>
</evidence>
<keyword evidence="1" id="KW-0472">Membrane</keyword>
<keyword evidence="1" id="KW-1133">Transmembrane helix</keyword>
<dbReference type="InterPro" id="IPR052173">
    <property type="entry name" value="Beta-lactam_resp_regulator"/>
</dbReference>